<reference evidence="2 3" key="1">
    <citation type="submission" date="2020-01" db="EMBL/GenBank/DDBJ databases">
        <title>Insect and environment-associated Actinomycetes.</title>
        <authorList>
            <person name="Currrie C."/>
            <person name="Chevrette M."/>
            <person name="Carlson C."/>
            <person name="Stubbendieck R."/>
            <person name="Wendt-Pienkowski E."/>
        </authorList>
    </citation>
    <scope>NUCLEOTIDE SEQUENCE [LARGE SCALE GENOMIC DNA]</scope>
    <source>
        <strain evidence="2 3">SID14163</strain>
    </source>
</reference>
<organism evidence="2 3">
    <name type="scientific">Streptomyces coelicoflavus</name>
    <dbReference type="NCBI Taxonomy" id="285562"/>
    <lineage>
        <taxon>Bacteria</taxon>
        <taxon>Bacillati</taxon>
        <taxon>Actinomycetota</taxon>
        <taxon>Actinomycetes</taxon>
        <taxon>Kitasatosporales</taxon>
        <taxon>Streptomycetaceae</taxon>
        <taxon>Streptomyces</taxon>
    </lineage>
</organism>
<dbReference type="AlphaFoldDB" id="A0A7K3PLJ2"/>
<proteinExistence type="predicted"/>
<dbReference type="Proteomes" id="UP000470446">
    <property type="component" value="Unassembled WGS sequence"/>
</dbReference>
<gene>
    <name evidence="2" type="ORF">G3I32_13130</name>
</gene>
<name>A0A7K3PLJ2_9ACTN</name>
<accession>A0A7K3PLJ2</accession>
<feature type="compositionally biased region" description="Low complexity" evidence="1">
    <location>
        <begin position="127"/>
        <end position="150"/>
    </location>
</feature>
<evidence type="ECO:0000256" key="1">
    <source>
        <dbReference type="SAM" id="MobiDB-lite"/>
    </source>
</evidence>
<feature type="region of interest" description="Disordered" evidence="1">
    <location>
        <begin position="116"/>
        <end position="150"/>
    </location>
</feature>
<protein>
    <submittedName>
        <fullName evidence="2">Uncharacterized protein</fullName>
    </submittedName>
</protein>
<dbReference type="EMBL" id="JAAGMA010000341">
    <property type="protein sequence ID" value="NEB09795.1"/>
    <property type="molecule type" value="Genomic_DNA"/>
</dbReference>
<evidence type="ECO:0000313" key="3">
    <source>
        <dbReference type="Proteomes" id="UP000470446"/>
    </source>
</evidence>
<comment type="caution">
    <text evidence="2">The sequence shown here is derived from an EMBL/GenBank/DDBJ whole genome shotgun (WGS) entry which is preliminary data.</text>
</comment>
<evidence type="ECO:0000313" key="2">
    <source>
        <dbReference type="EMBL" id="NEB09795.1"/>
    </source>
</evidence>
<sequence>MENPTSLPPSAGPGTRMVHEALGASPHAIARLQAREPQTALADLLYTAARHLDHVHQQFVDAASRAADTLTRAASANTPINSLGVLQNSGTQIDILAARRSDAVDNLRETIRAYQEGTAPQAASRQAPGARAVPAPAPASTPSTRVTRGR</sequence>